<gene>
    <name evidence="2" type="ORF">HMF3257_38470</name>
</gene>
<feature type="domain" description="HTH LytTR-type" evidence="1">
    <location>
        <begin position="48"/>
        <end position="120"/>
    </location>
</feature>
<comment type="caution">
    <text evidence="2">The sequence shown here is derived from an EMBL/GenBank/DDBJ whole genome shotgun (WGS) entry which is preliminary data.</text>
</comment>
<dbReference type="PROSITE" id="PS50930">
    <property type="entry name" value="HTH_LYTTR"/>
    <property type="match status" value="1"/>
</dbReference>
<dbReference type="OrthoDB" id="1646880at2"/>
<dbReference type="GO" id="GO:0000156">
    <property type="term" value="F:phosphorelay response regulator activity"/>
    <property type="evidence" value="ECO:0007669"/>
    <property type="project" value="InterPro"/>
</dbReference>
<keyword evidence="3" id="KW-1185">Reference proteome</keyword>
<dbReference type="RefSeq" id="WP_111351193.1">
    <property type="nucleotide sequence ID" value="NZ_QLII01000003.1"/>
</dbReference>
<dbReference type="InterPro" id="IPR046947">
    <property type="entry name" value="LytR-like"/>
</dbReference>
<evidence type="ECO:0000313" key="3">
    <source>
        <dbReference type="Proteomes" id="UP000249016"/>
    </source>
</evidence>
<dbReference type="SMART" id="SM00850">
    <property type="entry name" value="LytTR"/>
    <property type="match status" value="1"/>
</dbReference>
<evidence type="ECO:0000259" key="1">
    <source>
        <dbReference type="PROSITE" id="PS50930"/>
    </source>
</evidence>
<name>A0A327NDI0_9BACT</name>
<dbReference type="AlphaFoldDB" id="A0A327NDI0"/>
<dbReference type="PANTHER" id="PTHR37299">
    <property type="entry name" value="TRANSCRIPTIONAL REGULATOR-RELATED"/>
    <property type="match status" value="1"/>
</dbReference>
<sequence>MESIANYPVFENDPAQENILLREQLASAMQLISQLSTSSQASDSNEHVYFYTERRLQKVRFKDINWIQAERNYVHIYTEYGYLTVHQPISKIEELLPKHLFSRIHKSYIVANYKIDFIRKGLVGIKRDQQVKTFPLGAQFKKPFIQLVKRP</sequence>
<dbReference type="Proteomes" id="UP000249016">
    <property type="component" value="Unassembled WGS sequence"/>
</dbReference>
<dbReference type="InterPro" id="IPR007492">
    <property type="entry name" value="LytTR_DNA-bd_dom"/>
</dbReference>
<dbReference type="PANTHER" id="PTHR37299:SF1">
    <property type="entry name" value="STAGE 0 SPORULATION PROTEIN A HOMOLOG"/>
    <property type="match status" value="1"/>
</dbReference>
<dbReference type="Gene3D" id="2.40.50.1020">
    <property type="entry name" value="LytTr DNA-binding domain"/>
    <property type="match status" value="1"/>
</dbReference>
<accession>A0A327NDI0</accession>
<evidence type="ECO:0000313" key="2">
    <source>
        <dbReference type="EMBL" id="RAI73005.1"/>
    </source>
</evidence>
<reference evidence="2 3" key="1">
    <citation type="submission" date="2018-06" db="EMBL/GenBank/DDBJ databases">
        <title>Spirosoma sp. HMF3257 Genome sequencing and assembly.</title>
        <authorList>
            <person name="Kang H."/>
            <person name="Cha I."/>
            <person name="Kim H."/>
            <person name="Kang J."/>
            <person name="Joh K."/>
        </authorList>
    </citation>
    <scope>NUCLEOTIDE SEQUENCE [LARGE SCALE GENOMIC DNA]</scope>
    <source>
        <strain evidence="2 3">HMF3257</strain>
    </source>
</reference>
<organism evidence="2 3">
    <name type="scientific">Spirosoma telluris</name>
    <dbReference type="NCBI Taxonomy" id="2183553"/>
    <lineage>
        <taxon>Bacteria</taxon>
        <taxon>Pseudomonadati</taxon>
        <taxon>Bacteroidota</taxon>
        <taxon>Cytophagia</taxon>
        <taxon>Cytophagales</taxon>
        <taxon>Cytophagaceae</taxon>
        <taxon>Spirosoma</taxon>
    </lineage>
</organism>
<dbReference type="Pfam" id="PF04397">
    <property type="entry name" value="LytTR"/>
    <property type="match status" value="1"/>
</dbReference>
<proteinExistence type="predicted"/>
<dbReference type="GO" id="GO:0003677">
    <property type="term" value="F:DNA binding"/>
    <property type="evidence" value="ECO:0007669"/>
    <property type="project" value="InterPro"/>
</dbReference>
<protein>
    <recommendedName>
        <fullName evidence="1">HTH LytTR-type domain-containing protein</fullName>
    </recommendedName>
</protein>
<dbReference type="EMBL" id="QLII01000003">
    <property type="protein sequence ID" value="RAI73005.1"/>
    <property type="molecule type" value="Genomic_DNA"/>
</dbReference>